<gene>
    <name evidence="1" type="ORF">PCON_11518</name>
</gene>
<sequence>MRRPSNSNPRPTIYDGTSYLPWSHSMISYLRSQGCLCAVLDPTTLDPALDDQYDYFDNLVARNIILFHLSPLLQSRYSHLTSAPLIWSTLREDYKATLCPDTIRQALYDTTLLYCNRNIDLYIQKVTSRVEEYNFVSERHKISKQEHVFILLRGLMTTGKGDKRGWREFCEAAKHRVREQPEMLVALMQEHERRCRMRVGR</sequence>
<proteinExistence type="predicted"/>
<organism evidence="1 2">
    <name type="scientific">Pyronema omphalodes (strain CBS 100304)</name>
    <name type="common">Pyronema confluens</name>
    <dbReference type="NCBI Taxonomy" id="1076935"/>
    <lineage>
        <taxon>Eukaryota</taxon>
        <taxon>Fungi</taxon>
        <taxon>Dikarya</taxon>
        <taxon>Ascomycota</taxon>
        <taxon>Pezizomycotina</taxon>
        <taxon>Pezizomycetes</taxon>
        <taxon>Pezizales</taxon>
        <taxon>Pyronemataceae</taxon>
        <taxon>Pyronema</taxon>
    </lineage>
</organism>
<dbReference type="Proteomes" id="UP000018144">
    <property type="component" value="Unassembled WGS sequence"/>
</dbReference>
<protein>
    <recommendedName>
        <fullName evidence="3">DUF4219 domain-containing protein</fullName>
    </recommendedName>
</protein>
<evidence type="ECO:0000313" key="2">
    <source>
        <dbReference type="Proteomes" id="UP000018144"/>
    </source>
</evidence>
<name>U4LIT6_PYROM</name>
<accession>U4LIT6</accession>
<dbReference type="OrthoDB" id="5439635at2759"/>
<reference evidence="1 2" key="1">
    <citation type="journal article" date="2013" name="PLoS Genet.">
        <title>The genome and development-dependent transcriptomes of Pyronema confluens: a window into fungal evolution.</title>
        <authorList>
            <person name="Traeger S."/>
            <person name="Altegoer F."/>
            <person name="Freitag M."/>
            <person name="Gabaldon T."/>
            <person name="Kempken F."/>
            <person name="Kumar A."/>
            <person name="Marcet-Houben M."/>
            <person name="Poggeler S."/>
            <person name="Stajich J.E."/>
            <person name="Nowrousian M."/>
        </authorList>
    </citation>
    <scope>NUCLEOTIDE SEQUENCE [LARGE SCALE GENOMIC DNA]</scope>
    <source>
        <strain evidence="2">CBS 100304</strain>
        <tissue evidence="1">Vegetative mycelium</tissue>
    </source>
</reference>
<keyword evidence="2" id="KW-1185">Reference proteome</keyword>
<evidence type="ECO:0008006" key="3">
    <source>
        <dbReference type="Google" id="ProtNLM"/>
    </source>
</evidence>
<dbReference type="AlphaFoldDB" id="U4LIT6"/>
<dbReference type="EMBL" id="HF935655">
    <property type="protein sequence ID" value="CCX31848.1"/>
    <property type="molecule type" value="Genomic_DNA"/>
</dbReference>
<evidence type="ECO:0000313" key="1">
    <source>
        <dbReference type="EMBL" id="CCX31848.1"/>
    </source>
</evidence>